<dbReference type="AlphaFoldDB" id="A0A6N7YXD2"/>
<dbReference type="InterPro" id="IPR012349">
    <property type="entry name" value="Split_barrel_FMN-bd"/>
</dbReference>
<dbReference type="OrthoDB" id="9792858at2"/>
<dbReference type="GO" id="GO:0010181">
    <property type="term" value="F:FMN binding"/>
    <property type="evidence" value="ECO:0007669"/>
    <property type="project" value="InterPro"/>
</dbReference>
<comment type="caution">
    <text evidence="4">The sequence shown here is derived from an EMBL/GenBank/DDBJ whole genome shotgun (WGS) entry which is preliminary data.</text>
</comment>
<name>A0A6N7YXD2_9PSEU</name>
<dbReference type="EMBL" id="WMBA01000035">
    <property type="protein sequence ID" value="MTD56538.1"/>
    <property type="molecule type" value="Genomic_DNA"/>
</dbReference>
<dbReference type="SUPFAM" id="SSF50475">
    <property type="entry name" value="FMN-binding split barrel"/>
    <property type="match status" value="1"/>
</dbReference>
<proteinExistence type="inferred from homology"/>
<evidence type="ECO:0000256" key="1">
    <source>
        <dbReference type="ARBA" id="ARBA00008898"/>
    </source>
</evidence>
<comment type="similarity">
    <text evidence="1">Belongs to the non-flavoprotein flavin reductase family.</text>
</comment>
<organism evidence="4 5">
    <name type="scientific">Amycolatopsis pithecellobii</name>
    <dbReference type="NCBI Taxonomy" id="664692"/>
    <lineage>
        <taxon>Bacteria</taxon>
        <taxon>Bacillati</taxon>
        <taxon>Actinomycetota</taxon>
        <taxon>Actinomycetes</taxon>
        <taxon>Pseudonocardiales</taxon>
        <taxon>Pseudonocardiaceae</taxon>
        <taxon>Amycolatopsis</taxon>
    </lineage>
</organism>
<dbReference type="PANTHER" id="PTHR30466">
    <property type="entry name" value="FLAVIN REDUCTASE"/>
    <property type="match status" value="1"/>
</dbReference>
<protein>
    <submittedName>
        <fullName evidence="4">Flavin reductase</fullName>
    </submittedName>
</protein>
<dbReference type="InterPro" id="IPR050268">
    <property type="entry name" value="NADH-dep_flavin_reductase"/>
</dbReference>
<evidence type="ECO:0000313" key="5">
    <source>
        <dbReference type="Proteomes" id="UP000440096"/>
    </source>
</evidence>
<dbReference type="Proteomes" id="UP000440096">
    <property type="component" value="Unassembled WGS sequence"/>
</dbReference>
<keyword evidence="5" id="KW-1185">Reference proteome</keyword>
<keyword evidence="2" id="KW-0560">Oxidoreductase</keyword>
<dbReference type="GO" id="GO:0042602">
    <property type="term" value="F:riboflavin reductase (NADPH) activity"/>
    <property type="evidence" value="ECO:0007669"/>
    <property type="project" value="TreeGrafter"/>
</dbReference>
<dbReference type="Pfam" id="PF01613">
    <property type="entry name" value="Flavin_Reduct"/>
    <property type="match status" value="1"/>
</dbReference>
<dbReference type="Gene3D" id="2.30.110.10">
    <property type="entry name" value="Electron Transport, Fmn-binding Protein, Chain A"/>
    <property type="match status" value="1"/>
</dbReference>
<dbReference type="PANTHER" id="PTHR30466:SF11">
    <property type="entry name" value="FLAVIN-DEPENDENT MONOOXYGENASE, REDUCTASE SUBUNIT HSAB"/>
    <property type="match status" value="1"/>
</dbReference>
<evidence type="ECO:0000256" key="2">
    <source>
        <dbReference type="ARBA" id="ARBA00023002"/>
    </source>
</evidence>
<reference evidence="4 5" key="1">
    <citation type="submission" date="2019-11" db="EMBL/GenBank/DDBJ databases">
        <title>Draft genome of Amycolatopsis RM579.</title>
        <authorList>
            <person name="Duangmal K."/>
            <person name="Mingma R."/>
        </authorList>
    </citation>
    <scope>NUCLEOTIDE SEQUENCE [LARGE SCALE GENOMIC DNA]</scope>
    <source>
        <strain evidence="4 5">RM579</strain>
    </source>
</reference>
<sequence>MTELPRPVFDDRTFRDALGHYASGITVISGLTAAGTPTGFTCQSFYSVSITPPLVSFSVGVGSTSYPLLRDIGRFAVNVLAGDQHELASQFARSGADKWEGVEWSRSTNGSPIIAGSLMWLDCDLHAEHPAGDHFMVVGRVVQMSPREWHTGEPLLYFRGRFHHLSPTWEPA</sequence>
<dbReference type="InterPro" id="IPR002563">
    <property type="entry name" value="Flavin_Rdtase-like_dom"/>
</dbReference>
<feature type="domain" description="Flavin reductase like" evidence="3">
    <location>
        <begin position="18"/>
        <end position="164"/>
    </location>
</feature>
<evidence type="ECO:0000259" key="3">
    <source>
        <dbReference type="SMART" id="SM00903"/>
    </source>
</evidence>
<evidence type="ECO:0000313" key="4">
    <source>
        <dbReference type="EMBL" id="MTD56538.1"/>
    </source>
</evidence>
<gene>
    <name evidence="4" type="ORF">GKO32_21550</name>
</gene>
<dbReference type="SMART" id="SM00903">
    <property type="entry name" value="Flavin_Reduct"/>
    <property type="match status" value="1"/>
</dbReference>
<accession>A0A6N7YXD2</accession>